<evidence type="ECO:0000256" key="2">
    <source>
        <dbReference type="ARBA" id="ARBA00005558"/>
    </source>
</evidence>
<evidence type="ECO:0000256" key="3">
    <source>
        <dbReference type="ARBA" id="ARBA00022525"/>
    </source>
</evidence>
<feature type="region of interest" description="Disordered" evidence="4">
    <location>
        <begin position="268"/>
        <end position="291"/>
    </location>
</feature>
<dbReference type="Pfam" id="PF04717">
    <property type="entry name" value="Phage_base_V"/>
    <property type="match status" value="1"/>
</dbReference>
<dbReference type="InterPro" id="IPR037026">
    <property type="entry name" value="Vgr_OB-fold_dom_sf"/>
</dbReference>
<evidence type="ECO:0000313" key="7">
    <source>
        <dbReference type="EMBL" id="MDC0750059.1"/>
    </source>
</evidence>
<sequence length="892" mass="97429">MARIDLWIQGVDAPLFVRSIRVREVMSCPFEVSIVARSHAADLDLDAAGWAPASVTLVSGWSLVLGGGARAWSGLVQRIEQTAVELSGLSTYEIRIVPRLSLLTQNRDYRVFQRQTVPAIAKRLLEDWFVDHEWRLDPAAFPVLEYRVQYGESDFAFLARLCEEAGISFFFELRDGRGSVLVLCDDPAAIPVRPGPPLPFEASPNEAAEAEYVTAVSLRRDGAPMRVVLRDVDFRRPGFPLYGEADLQEPTPSARFERRHYVPGAFRVHTMHPPSPGAATAPTRGAGRHDPRAGQELAARLVLSETTQTRAASFETNALDLAPGVVVAIANHPHPLLDPDRAPLLVTEFSMDAEHDEEWRARCRAVWTEHPYKPPQKTPRPVVQGLQSAVVQGPRDREVFTDEHGRVKVRFFWDSEAKDDEQTSCWIRVSQVWTGAGFGIWTIPRVGQEVLVGFLEGNPDEPIVVGHVPNALTPPPYPLPGHQTRTVLRSRSTPEGDGFNEISFEDRKGDELLYQRAERDRETWVRHDERELVGGSRQRAVGADEHIAIRGDRRERIDGSEHRTIGGDERAEIGGSASYVIDGDVNLVINGRLGVQVAGDVHILAGREVVVEGSDATLRGAGGFARATGGGLLAAPFVENAGAAGVGGGSSPMPPSPPVLPASYGVPPPRPIVRLPVLGFGPIQGQKSEEEVICGAICMCEKNPGGVRKQDCVDNQLRAYDRALDYQSTIKPEVIYDMSRNPPVPLMNEEVPTKPFGRPPAGSLRPDVVIVHDGSRPPTPDNIKKIIEIKFPPEPVDDEQLKRYRKIGGGVPVEAWTPDTCGCRDRQPEPQPVRVSAEDAAIAAALAVALLILLLDDATGVGTADDVLIPVVIRELAKRLAPVLGPVLLKVP</sequence>
<evidence type="ECO:0000256" key="4">
    <source>
        <dbReference type="SAM" id="MobiDB-lite"/>
    </source>
</evidence>
<evidence type="ECO:0000256" key="1">
    <source>
        <dbReference type="ARBA" id="ARBA00004613"/>
    </source>
</evidence>
<evidence type="ECO:0000259" key="5">
    <source>
        <dbReference type="Pfam" id="PF04717"/>
    </source>
</evidence>
<dbReference type="Gene3D" id="3.55.50.10">
    <property type="entry name" value="Baseplate protein-like domains"/>
    <property type="match status" value="1"/>
</dbReference>
<dbReference type="Gene3D" id="2.40.50.230">
    <property type="entry name" value="Gp5 N-terminal domain"/>
    <property type="match status" value="1"/>
</dbReference>
<dbReference type="SUPFAM" id="SSF69349">
    <property type="entry name" value="Phage fibre proteins"/>
    <property type="match status" value="1"/>
</dbReference>
<gene>
    <name evidence="7" type="primary">tssI</name>
    <name evidence="7" type="ORF">POL67_52525</name>
</gene>
<organism evidence="7 8">
    <name type="scientific">Polyangium mundeleinium</name>
    <dbReference type="NCBI Taxonomy" id="2995306"/>
    <lineage>
        <taxon>Bacteria</taxon>
        <taxon>Pseudomonadati</taxon>
        <taxon>Myxococcota</taxon>
        <taxon>Polyangia</taxon>
        <taxon>Polyangiales</taxon>
        <taxon>Polyangiaceae</taxon>
        <taxon>Polyangium</taxon>
    </lineage>
</organism>
<dbReference type="PANTHER" id="PTHR32305:SF15">
    <property type="entry name" value="PROTEIN RHSA-RELATED"/>
    <property type="match status" value="1"/>
</dbReference>
<dbReference type="Pfam" id="PF05954">
    <property type="entry name" value="Phage_GPD"/>
    <property type="match status" value="1"/>
</dbReference>
<reference evidence="7 8" key="1">
    <citation type="submission" date="2022-11" db="EMBL/GenBank/DDBJ databases">
        <title>Minimal conservation of predation-associated metabolite biosynthetic gene clusters underscores biosynthetic potential of Myxococcota including descriptions for ten novel species: Archangium lansinium sp. nov., Myxococcus landrumus sp. nov., Nannocystis bai.</title>
        <authorList>
            <person name="Ahearne A."/>
            <person name="Stevens C."/>
            <person name="Dowd S."/>
        </authorList>
    </citation>
    <scope>NUCLEOTIDE SEQUENCE [LARGE SCALE GENOMIC DNA]</scope>
    <source>
        <strain evidence="7 8">RJM3</strain>
    </source>
</reference>
<comment type="similarity">
    <text evidence="2">Belongs to the VgrG protein family.</text>
</comment>
<name>A0ABT5F8X5_9BACT</name>
<accession>A0ABT5F8X5</accession>
<feature type="domain" description="Gp5/Type VI secretion system Vgr protein OB-fold" evidence="5">
    <location>
        <begin position="402"/>
        <end position="467"/>
    </location>
</feature>
<dbReference type="Proteomes" id="UP001221411">
    <property type="component" value="Unassembled WGS sequence"/>
</dbReference>
<dbReference type="SUPFAM" id="SSF69279">
    <property type="entry name" value="Phage tail proteins"/>
    <property type="match status" value="2"/>
</dbReference>
<dbReference type="InterPro" id="IPR050708">
    <property type="entry name" value="T6SS_VgrG/RHS"/>
</dbReference>
<dbReference type="InterPro" id="IPR006531">
    <property type="entry name" value="Gp5/Vgr_OB"/>
</dbReference>
<dbReference type="SUPFAM" id="SSF69255">
    <property type="entry name" value="gp5 N-terminal domain-like"/>
    <property type="match status" value="1"/>
</dbReference>
<dbReference type="InterPro" id="IPR017847">
    <property type="entry name" value="T6SS_RhsGE_Vgr_subset"/>
</dbReference>
<dbReference type="Gene3D" id="4.10.220.110">
    <property type="match status" value="1"/>
</dbReference>
<dbReference type="NCBIfam" id="TIGR01646">
    <property type="entry name" value="vgr_GE"/>
    <property type="match status" value="1"/>
</dbReference>
<dbReference type="InterPro" id="IPR006533">
    <property type="entry name" value="T6SS_Vgr_RhsGE"/>
</dbReference>
<dbReference type="EMBL" id="JAQNDO010000002">
    <property type="protein sequence ID" value="MDC0750059.1"/>
    <property type="molecule type" value="Genomic_DNA"/>
</dbReference>
<keyword evidence="3" id="KW-0964">Secreted</keyword>
<dbReference type="Gene3D" id="2.30.110.50">
    <property type="match status" value="1"/>
</dbReference>
<proteinExistence type="inferred from homology"/>
<dbReference type="Pfam" id="PF22178">
    <property type="entry name" value="Gp5_trimer_C"/>
    <property type="match status" value="1"/>
</dbReference>
<dbReference type="InterPro" id="IPR054030">
    <property type="entry name" value="Gp5_Vgr_C"/>
</dbReference>
<dbReference type="NCBIfam" id="TIGR03361">
    <property type="entry name" value="VI_Rhs_Vgr"/>
    <property type="match status" value="1"/>
</dbReference>
<evidence type="ECO:0000259" key="6">
    <source>
        <dbReference type="Pfam" id="PF22178"/>
    </source>
</evidence>
<keyword evidence="8" id="KW-1185">Reference proteome</keyword>
<protein>
    <submittedName>
        <fullName evidence="7">Type VI secretion system tip protein TssI/VgrG</fullName>
    </submittedName>
</protein>
<dbReference type="RefSeq" id="WP_271931270.1">
    <property type="nucleotide sequence ID" value="NZ_JAQNDO010000002.1"/>
</dbReference>
<feature type="domain" description="Gp5/Type VI secretion system Vgr C-terminal trimerisation" evidence="6">
    <location>
        <begin position="487"/>
        <end position="591"/>
    </location>
</feature>
<evidence type="ECO:0000313" key="8">
    <source>
        <dbReference type="Proteomes" id="UP001221411"/>
    </source>
</evidence>
<comment type="subcellular location">
    <subcellularLocation>
        <location evidence="1">Secreted</location>
    </subcellularLocation>
</comment>
<comment type="caution">
    <text evidence="7">The sequence shown here is derived from an EMBL/GenBank/DDBJ whole genome shotgun (WGS) entry which is preliminary data.</text>
</comment>
<dbReference type="PANTHER" id="PTHR32305">
    <property type="match status" value="1"/>
</dbReference>